<accession>A0A4R1BCJ0</accession>
<reference evidence="1 2" key="1">
    <citation type="submission" date="2019-03" db="EMBL/GenBank/DDBJ databases">
        <title>Genome sequence of Thiobacillaceae bacterium LSR1, a sulfur-oxidizing bacterium isolated from freshwater sediment.</title>
        <authorList>
            <person name="Li S."/>
        </authorList>
    </citation>
    <scope>NUCLEOTIDE SEQUENCE [LARGE SCALE GENOMIC DNA]</scope>
    <source>
        <strain evidence="1 2">LSR1</strain>
    </source>
</reference>
<evidence type="ECO:0000313" key="2">
    <source>
        <dbReference type="Proteomes" id="UP000295443"/>
    </source>
</evidence>
<dbReference type="EMBL" id="SJZB01000033">
    <property type="protein sequence ID" value="TCJ14743.1"/>
    <property type="molecule type" value="Genomic_DNA"/>
</dbReference>
<dbReference type="RefSeq" id="WP_131446833.1">
    <property type="nucleotide sequence ID" value="NZ_SJZB01000033.1"/>
</dbReference>
<dbReference type="InterPro" id="IPR023214">
    <property type="entry name" value="HAD_sf"/>
</dbReference>
<dbReference type="Proteomes" id="UP000295443">
    <property type="component" value="Unassembled WGS sequence"/>
</dbReference>
<comment type="caution">
    <text evidence="1">The sequence shown here is derived from an EMBL/GenBank/DDBJ whole genome shotgun (WGS) entry which is preliminary data.</text>
</comment>
<keyword evidence="2" id="KW-1185">Reference proteome</keyword>
<dbReference type="InterPro" id="IPR036412">
    <property type="entry name" value="HAD-like_sf"/>
</dbReference>
<dbReference type="Gene3D" id="1.10.150.400">
    <property type="match status" value="1"/>
</dbReference>
<dbReference type="AlphaFoldDB" id="A0A4R1BCJ0"/>
<dbReference type="SUPFAM" id="SSF56784">
    <property type="entry name" value="HAD-like"/>
    <property type="match status" value="1"/>
</dbReference>
<organism evidence="1 2">
    <name type="scientific">Parasulfuritortus cantonensis</name>
    <dbReference type="NCBI Taxonomy" id="2528202"/>
    <lineage>
        <taxon>Bacteria</taxon>
        <taxon>Pseudomonadati</taxon>
        <taxon>Pseudomonadota</taxon>
        <taxon>Betaproteobacteria</taxon>
        <taxon>Nitrosomonadales</taxon>
        <taxon>Thiobacillaceae</taxon>
        <taxon>Parasulfuritortus</taxon>
    </lineage>
</organism>
<dbReference type="Gene3D" id="3.40.50.1000">
    <property type="entry name" value="HAD superfamily/HAD-like"/>
    <property type="match status" value="1"/>
</dbReference>
<sequence length="667" mass="74369">MRGITLYSFDVFDTLITRPYARPVDLFRRLAMDILGDGVDEAALDAFALERINSEARARTHRGERDDITLAMIYEEFAKVPAYAGLADQAMTREVELELASVIAVRSMVDQVHDLMAGGHRVVAISDMYLPTHVVTAMLNRAGLALSDDAVYVSGEIGLSKRSGRLFDYVAQREGRAPGQCFHTGDNKKSDVERPRQRGWRASLCLKARENRFEVPATNDYWLTTRAAGVAKAGRLRNVSGNIAAAHIGSGVVGPLLCAFVAHVLFDARKQGLDTLYFVSRDGQIFLKIAHALQASGLVPEIECRYLYGSRQAWLLPSVTEATREQIGWAFPKGASSAPRDILRRLELEPSEFSQEASPCTLWGCELDAMQSEEEVDQFIGHLLDSPAAQRIVDRANERRRNLIGYLGEQGFLDPKRRHALVDVGWSLQSQAALRQCVRAVGHNVDVRGYYFGVSGGHAPLERVGEAAAFISTQKSAVPHRAEARWLFRLSTILLVEHLFTLADHPGVAHYQNSENGVVPLFKPNDSDARLIAFTHDLHCEVTAYAALAASSLRDELTSDAFLHWSLENVRRFVCEPNSEEVKFVEWLPANREITHDPRHTAQLASSLSLSDILKMVMHDLFPRRESFFASGYAWHDGAVAISPFYVRNAYWLLKHFKRVWRGGSGG</sequence>
<evidence type="ECO:0000313" key="1">
    <source>
        <dbReference type="EMBL" id="TCJ14743.1"/>
    </source>
</evidence>
<protein>
    <recommendedName>
        <fullName evidence="3">HAD family hydrolase</fullName>
    </recommendedName>
</protein>
<dbReference type="OrthoDB" id="9816564at2"/>
<gene>
    <name evidence="1" type="ORF">EZJ19_09175</name>
</gene>
<name>A0A4R1BCJ0_9PROT</name>
<proteinExistence type="predicted"/>
<evidence type="ECO:0008006" key="3">
    <source>
        <dbReference type="Google" id="ProtNLM"/>
    </source>
</evidence>